<organism evidence="10 11">
    <name type="scientific">Phaedon cochleariae</name>
    <name type="common">Mustard beetle</name>
    <dbReference type="NCBI Taxonomy" id="80249"/>
    <lineage>
        <taxon>Eukaryota</taxon>
        <taxon>Metazoa</taxon>
        <taxon>Ecdysozoa</taxon>
        <taxon>Arthropoda</taxon>
        <taxon>Hexapoda</taxon>
        <taxon>Insecta</taxon>
        <taxon>Pterygota</taxon>
        <taxon>Neoptera</taxon>
        <taxon>Endopterygota</taxon>
        <taxon>Coleoptera</taxon>
        <taxon>Polyphaga</taxon>
        <taxon>Cucujiformia</taxon>
        <taxon>Chrysomeloidea</taxon>
        <taxon>Chrysomelidae</taxon>
        <taxon>Chrysomelinae</taxon>
        <taxon>Chrysomelini</taxon>
        <taxon>Phaedon</taxon>
    </lineage>
</organism>
<accession>A0A9P0DTD1</accession>
<sequence length="551" mass="62468">MWPDARAPNRTGSPSSDLSTRLPIEPHHTAPRSSVAALDMASNTSNYKLSAAVANAKYNDIIPYEGATEKTTHEFLQKIVDILVDYIKAQNNRNEKILDFHHPEDMIKLLDLKVPQQGVSLQQLVHDCATTLKYQVKTGHPHFFNQLSSGLDLISMAGEWLTATANTNMFTYEIAPVFILMETVVMTHMREIVGKNWRKGDSILAPGGSISNLYAFLAARHKMFPNYKEKGIATIQGQLVMYTSDQSHYSVKSCASVCGLGTDNCVMVPSDESGKMIPAELERLVVERKNRGHIPFFVACTSGTTVLGAFDPINDIADICKKYGMWLHVDAAWGGGLLLSKKYRHPRMSGVERADSVTWNPHKLMGALLQCSTIHFKEDGLLMSCNQMAADYLFMQDKLYDIRYDTGDKVIQCGRHNDIFKLWLQWRAKGDEGFEELIDRLMELSEYLVKRIKEQPDKFYLIMEPEMVNVCFWYIPKRLRKEPHGPAREAKLGEMCPRLKAKMMEEGTLMTGYQPDDRRPNFFRNIISSAAVTEKDVDFLLSEMDRLGQDM</sequence>
<comment type="similarity">
    <text evidence="2 8">Belongs to the group II decarboxylase family.</text>
</comment>
<dbReference type="OrthoDB" id="392571at2759"/>
<comment type="subunit">
    <text evidence="3">Homodimer.</text>
</comment>
<evidence type="ECO:0000256" key="6">
    <source>
        <dbReference type="ARBA" id="ARBA00023239"/>
    </source>
</evidence>
<dbReference type="InterPro" id="IPR021115">
    <property type="entry name" value="Pyridoxal-P_BS"/>
</dbReference>
<evidence type="ECO:0000256" key="9">
    <source>
        <dbReference type="SAM" id="MobiDB-lite"/>
    </source>
</evidence>
<feature type="region of interest" description="Disordered" evidence="9">
    <location>
        <begin position="1"/>
        <end position="34"/>
    </location>
</feature>
<dbReference type="AlphaFoldDB" id="A0A9P0DTD1"/>
<evidence type="ECO:0000256" key="3">
    <source>
        <dbReference type="ARBA" id="ARBA00011738"/>
    </source>
</evidence>
<dbReference type="PANTHER" id="PTHR45677:SF10">
    <property type="entry name" value="GLUTAMATE DECARBOXYLASE"/>
    <property type="match status" value="1"/>
</dbReference>
<comment type="cofactor">
    <cofactor evidence="1 7 8">
        <name>pyridoxal 5'-phosphate</name>
        <dbReference type="ChEBI" id="CHEBI:597326"/>
    </cofactor>
</comment>
<protein>
    <recommendedName>
        <fullName evidence="12">Glutamate decarboxylase</fullName>
    </recommendedName>
</protein>
<keyword evidence="6 8" id="KW-0456">Lyase</keyword>
<evidence type="ECO:0000256" key="2">
    <source>
        <dbReference type="ARBA" id="ARBA00009533"/>
    </source>
</evidence>
<dbReference type="EMBL" id="OU896710">
    <property type="protein sequence ID" value="CAH1163816.1"/>
    <property type="molecule type" value="Genomic_DNA"/>
</dbReference>
<dbReference type="InterPro" id="IPR015424">
    <property type="entry name" value="PyrdxlP-dep_Trfase"/>
</dbReference>
<evidence type="ECO:0000256" key="1">
    <source>
        <dbReference type="ARBA" id="ARBA00001933"/>
    </source>
</evidence>
<reference evidence="10" key="2">
    <citation type="submission" date="2022-10" db="EMBL/GenBank/DDBJ databases">
        <authorList>
            <consortium name="ENA_rothamsted_submissions"/>
            <consortium name="culmorum"/>
            <person name="King R."/>
        </authorList>
    </citation>
    <scope>NUCLEOTIDE SEQUENCE</scope>
</reference>
<dbReference type="Gene3D" id="3.40.640.10">
    <property type="entry name" value="Type I PLP-dependent aspartate aminotransferase-like (Major domain)"/>
    <property type="match status" value="1"/>
</dbReference>
<dbReference type="SUPFAM" id="SSF53383">
    <property type="entry name" value="PLP-dependent transferases"/>
    <property type="match status" value="1"/>
</dbReference>
<feature type="compositionally biased region" description="Polar residues" evidence="9">
    <location>
        <begin position="10"/>
        <end position="19"/>
    </location>
</feature>
<keyword evidence="4" id="KW-0210">Decarboxylase</keyword>
<evidence type="ECO:0000313" key="11">
    <source>
        <dbReference type="Proteomes" id="UP001153737"/>
    </source>
</evidence>
<evidence type="ECO:0008006" key="12">
    <source>
        <dbReference type="Google" id="ProtNLM"/>
    </source>
</evidence>
<dbReference type="GO" id="GO:0030170">
    <property type="term" value="F:pyridoxal phosphate binding"/>
    <property type="evidence" value="ECO:0007669"/>
    <property type="project" value="InterPro"/>
</dbReference>
<gene>
    <name evidence="10" type="ORF">PHAECO_LOCUS7996</name>
</gene>
<evidence type="ECO:0000256" key="8">
    <source>
        <dbReference type="RuleBase" id="RU000382"/>
    </source>
</evidence>
<name>A0A9P0DTD1_PHACE</name>
<dbReference type="InterPro" id="IPR015421">
    <property type="entry name" value="PyrdxlP-dep_Trfase_major"/>
</dbReference>
<evidence type="ECO:0000313" key="10">
    <source>
        <dbReference type="EMBL" id="CAH1163816.1"/>
    </source>
</evidence>
<dbReference type="GO" id="GO:0005737">
    <property type="term" value="C:cytoplasm"/>
    <property type="evidence" value="ECO:0007669"/>
    <property type="project" value="TreeGrafter"/>
</dbReference>
<feature type="modified residue" description="N6-(pyridoxal phosphate)lysine" evidence="7">
    <location>
        <position position="363"/>
    </location>
</feature>
<dbReference type="InterPro" id="IPR002129">
    <property type="entry name" value="PyrdxlP-dep_de-COase"/>
</dbReference>
<keyword evidence="11" id="KW-1185">Reference proteome</keyword>
<dbReference type="FunFam" id="3.40.640.10:FF:000016">
    <property type="entry name" value="Glutamate decarboxylase like 1"/>
    <property type="match status" value="1"/>
</dbReference>
<dbReference type="CDD" id="cd06450">
    <property type="entry name" value="DOPA_deC_like"/>
    <property type="match status" value="1"/>
</dbReference>
<dbReference type="GO" id="GO:0009449">
    <property type="term" value="P:gamma-aminobutyric acid biosynthetic process"/>
    <property type="evidence" value="ECO:0007669"/>
    <property type="project" value="TreeGrafter"/>
</dbReference>
<reference evidence="10" key="1">
    <citation type="submission" date="2022-01" db="EMBL/GenBank/DDBJ databases">
        <authorList>
            <person name="King R."/>
        </authorList>
    </citation>
    <scope>NUCLEOTIDE SEQUENCE</scope>
</reference>
<dbReference type="GO" id="GO:0004351">
    <property type="term" value="F:glutamate decarboxylase activity"/>
    <property type="evidence" value="ECO:0007669"/>
    <property type="project" value="TreeGrafter"/>
</dbReference>
<proteinExistence type="inferred from homology"/>
<dbReference type="PANTHER" id="PTHR45677">
    <property type="entry name" value="GLUTAMATE DECARBOXYLASE-RELATED"/>
    <property type="match status" value="1"/>
</dbReference>
<dbReference type="Gene3D" id="3.90.1150.170">
    <property type="match status" value="1"/>
</dbReference>
<evidence type="ECO:0000256" key="7">
    <source>
        <dbReference type="PIRSR" id="PIRSR602129-50"/>
    </source>
</evidence>
<dbReference type="PROSITE" id="PS00392">
    <property type="entry name" value="DDC_GAD_HDC_YDC"/>
    <property type="match status" value="1"/>
</dbReference>
<evidence type="ECO:0000256" key="5">
    <source>
        <dbReference type="ARBA" id="ARBA00022898"/>
    </source>
</evidence>
<evidence type="ECO:0000256" key="4">
    <source>
        <dbReference type="ARBA" id="ARBA00022793"/>
    </source>
</evidence>
<keyword evidence="5 7" id="KW-0663">Pyridoxal phosphate</keyword>
<dbReference type="Pfam" id="PF00282">
    <property type="entry name" value="Pyridoxal_deC"/>
    <property type="match status" value="1"/>
</dbReference>
<dbReference type="Proteomes" id="UP001153737">
    <property type="component" value="Chromosome 4"/>
</dbReference>